<name>A0A517QTN2_9PLAN</name>
<feature type="domain" description="Cytochrome c" evidence="5">
    <location>
        <begin position="32"/>
        <end position="132"/>
    </location>
</feature>
<dbReference type="Pfam" id="PF07587">
    <property type="entry name" value="PSD1"/>
    <property type="match status" value="1"/>
</dbReference>
<dbReference type="InterPro" id="IPR036909">
    <property type="entry name" value="Cyt_c-like_dom_sf"/>
</dbReference>
<dbReference type="KEGG" id="tpol:Mal48_42730"/>
<evidence type="ECO:0000256" key="4">
    <source>
        <dbReference type="PROSITE-ProRule" id="PRU00433"/>
    </source>
</evidence>
<evidence type="ECO:0000256" key="3">
    <source>
        <dbReference type="ARBA" id="ARBA00023004"/>
    </source>
</evidence>
<dbReference type="InterPro" id="IPR011429">
    <property type="entry name" value="Cyt_c_Planctomycete-type"/>
</dbReference>
<reference evidence="6 7" key="1">
    <citation type="submission" date="2019-02" db="EMBL/GenBank/DDBJ databases">
        <title>Deep-cultivation of Planctomycetes and their phenomic and genomic characterization uncovers novel biology.</title>
        <authorList>
            <person name="Wiegand S."/>
            <person name="Jogler M."/>
            <person name="Boedeker C."/>
            <person name="Pinto D."/>
            <person name="Vollmers J."/>
            <person name="Rivas-Marin E."/>
            <person name="Kohn T."/>
            <person name="Peeters S.H."/>
            <person name="Heuer A."/>
            <person name="Rast P."/>
            <person name="Oberbeckmann S."/>
            <person name="Bunk B."/>
            <person name="Jeske O."/>
            <person name="Meyerdierks A."/>
            <person name="Storesund J.E."/>
            <person name="Kallscheuer N."/>
            <person name="Luecker S."/>
            <person name="Lage O.M."/>
            <person name="Pohl T."/>
            <person name="Merkel B.J."/>
            <person name="Hornburger P."/>
            <person name="Mueller R.-W."/>
            <person name="Bruemmer F."/>
            <person name="Labrenz M."/>
            <person name="Spormann A.M."/>
            <person name="Op den Camp H."/>
            <person name="Overmann J."/>
            <person name="Amann R."/>
            <person name="Jetten M.S.M."/>
            <person name="Mascher T."/>
            <person name="Medema M.H."/>
            <person name="Devos D.P."/>
            <person name="Kaster A.-K."/>
            <person name="Ovreas L."/>
            <person name="Rohde M."/>
            <person name="Galperin M.Y."/>
            <person name="Jogler C."/>
        </authorList>
    </citation>
    <scope>NUCLEOTIDE SEQUENCE [LARGE SCALE GENOMIC DNA]</scope>
    <source>
        <strain evidence="6 7">Mal48</strain>
    </source>
</reference>
<dbReference type="GO" id="GO:0009055">
    <property type="term" value="F:electron transfer activity"/>
    <property type="evidence" value="ECO:0007669"/>
    <property type="project" value="InterPro"/>
</dbReference>
<dbReference type="Proteomes" id="UP000315724">
    <property type="component" value="Chromosome"/>
</dbReference>
<dbReference type="PANTHER" id="PTHR35889:SF3">
    <property type="entry name" value="F-BOX DOMAIN-CONTAINING PROTEIN"/>
    <property type="match status" value="1"/>
</dbReference>
<evidence type="ECO:0000256" key="1">
    <source>
        <dbReference type="ARBA" id="ARBA00022617"/>
    </source>
</evidence>
<keyword evidence="3 4" id="KW-0408">Iron</keyword>
<dbReference type="GO" id="GO:0046872">
    <property type="term" value="F:metal ion binding"/>
    <property type="evidence" value="ECO:0007669"/>
    <property type="project" value="UniProtKB-KW"/>
</dbReference>
<gene>
    <name evidence="6" type="ORF">Mal48_42730</name>
</gene>
<dbReference type="InterPro" id="IPR009056">
    <property type="entry name" value="Cyt_c-like_dom"/>
</dbReference>
<dbReference type="InterPro" id="IPR022655">
    <property type="entry name" value="DUF1553"/>
</dbReference>
<dbReference type="AlphaFoldDB" id="A0A517QTN2"/>
<evidence type="ECO:0000259" key="5">
    <source>
        <dbReference type="PROSITE" id="PS51007"/>
    </source>
</evidence>
<dbReference type="Pfam" id="PF07635">
    <property type="entry name" value="PSCyt1"/>
    <property type="match status" value="1"/>
</dbReference>
<sequence length="788" mass="89103">MPDTSKFPLILLSLVVLLGRATSAEEKKALPAASPQDIEYFEKKIRPILAEHCYSCHSSSAKTVHGGLKVDSAQALYAGGDSGASILPGKPEESLLIAAILYDSDADYQMPPKGKLPESEIAELTEWVRRGAPFPDDGSVETAKQEINMEEARKFWSFQPVHEQPLPTTSTSSWPQKRLDHFVLSAMEKQGLSPSPEADRATLLRRLSFDLIGLPPTPEEIASFVNNPAPDAYEKEVERLLANPHFGERWGRMWLDLARYTDKTASWLDSTGQAYLYRDWVIKAMNDDVPYDDFIHRQLATDFMEETGPEDSPALGFLGLSPNYWKELKLPSEIIKVIVADEWEERVDAVSRTFLGLTVACARCHDHKFDPVTQEDYYALAGVFASTRIYECPTIEEELYAPVRVAREEVKGLEKKLTALKKKKPKPEDEIAELTEKIEDIKNSTPHYNSVMAPGIVEEALFVERKGKTPQEGTNLVYRPEPRDLNLFIRGNPNRLGDVVPRRFLEVLSNENSKPFTNGSGRLELAQSITRESAPLAARVMVNRIWLAHFGRGIVNTPSNFGLSGERPSHPELLDDLAARFIQNGWSLKKLHREIVLSSTYRQSSRIQENQESVDPENIWLSRMNRQRLHVESWRDAMLSTSGELDLTMGGPSKDLKDPKNLRRTIYGTIHRRDMSTMLLMHDFPDPTTHNPQRLSTTTALQGLYVLNGPLLLGRSEKFAERLATEIPDDDSKRIRRAYELLYARKPTPKEIEIGLTFLNQPDEVARAEAWTQYAHVLLASNEFLFVD</sequence>
<evidence type="ECO:0000256" key="2">
    <source>
        <dbReference type="ARBA" id="ARBA00022723"/>
    </source>
</evidence>
<proteinExistence type="predicted"/>
<accession>A0A517QTN2</accession>
<dbReference type="GO" id="GO:0020037">
    <property type="term" value="F:heme binding"/>
    <property type="evidence" value="ECO:0007669"/>
    <property type="project" value="InterPro"/>
</dbReference>
<dbReference type="InterPro" id="IPR011444">
    <property type="entry name" value="DUF1549"/>
</dbReference>
<keyword evidence="2 4" id="KW-0479">Metal-binding</keyword>
<dbReference type="EMBL" id="CP036267">
    <property type="protein sequence ID" value="QDT35000.1"/>
    <property type="molecule type" value="Genomic_DNA"/>
</dbReference>
<dbReference type="PROSITE" id="PS51007">
    <property type="entry name" value="CYTC"/>
    <property type="match status" value="1"/>
</dbReference>
<keyword evidence="1 4" id="KW-0349">Heme</keyword>
<evidence type="ECO:0000313" key="6">
    <source>
        <dbReference type="EMBL" id="QDT35000.1"/>
    </source>
</evidence>
<dbReference type="PANTHER" id="PTHR35889">
    <property type="entry name" value="CYCLOINULO-OLIGOSACCHARIDE FRUCTANOTRANSFERASE-RELATED"/>
    <property type="match status" value="1"/>
</dbReference>
<evidence type="ECO:0000313" key="7">
    <source>
        <dbReference type="Proteomes" id="UP000315724"/>
    </source>
</evidence>
<dbReference type="SUPFAM" id="SSF46626">
    <property type="entry name" value="Cytochrome c"/>
    <property type="match status" value="1"/>
</dbReference>
<dbReference type="Pfam" id="PF07583">
    <property type="entry name" value="PSCyt2"/>
    <property type="match status" value="1"/>
</dbReference>
<protein>
    <submittedName>
        <fullName evidence="6">Planctomycete cytochrome C</fullName>
    </submittedName>
</protein>
<organism evidence="6 7">
    <name type="scientific">Thalassoglobus polymorphus</name>
    <dbReference type="NCBI Taxonomy" id="2527994"/>
    <lineage>
        <taxon>Bacteria</taxon>
        <taxon>Pseudomonadati</taxon>
        <taxon>Planctomycetota</taxon>
        <taxon>Planctomycetia</taxon>
        <taxon>Planctomycetales</taxon>
        <taxon>Planctomycetaceae</taxon>
        <taxon>Thalassoglobus</taxon>
    </lineage>
</organism>
<keyword evidence="7" id="KW-1185">Reference proteome</keyword>